<dbReference type="RefSeq" id="WP_219760030.1">
    <property type="nucleotide sequence ID" value="NZ_JAHXRS010000019.1"/>
</dbReference>
<proteinExistence type="predicted"/>
<dbReference type="Proteomes" id="UP000724268">
    <property type="component" value="Unassembled WGS sequence"/>
</dbReference>
<reference evidence="1 2" key="1">
    <citation type="submission" date="2021-07" db="EMBL/GenBank/DDBJ databases">
        <title>Thermus aquaticus gen. n. and sp. n., a nonsporulating extreme thermophile.</title>
        <authorList>
            <person name="Hu C.-J."/>
            <person name="Li W.-J."/>
            <person name="Xian W.-D."/>
        </authorList>
    </citation>
    <scope>NUCLEOTIDE SEQUENCE [LARGE SCALE GENOMIC DNA]</scope>
    <source>
        <strain evidence="1 2">SYSU G05001</strain>
    </source>
</reference>
<comment type="caution">
    <text evidence="1">The sequence shown here is derived from an EMBL/GenBank/DDBJ whole genome shotgun (WGS) entry which is preliminary data.</text>
</comment>
<accession>A0ABS6ZZQ3</accession>
<evidence type="ECO:0000313" key="1">
    <source>
        <dbReference type="EMBL" id="MBW6395549.1"/>
    </source>
</evidence>
<sequence>MLAKVFEVLQGFVQAVAVAVLITELAAEGTGAKGAEKKAQAIAKLREIFPPERLGAASWVWEPLANFLIDAVVAYANAKGFFVKSA</sequence>
<name>A0ABS6ZZQ3_9DEIN</name>
<dbReference type="EMBL" id="JAHXRS010000019">
    <property type="protein sequence ID" value="MBW6395549.1"/>
    <property type="molecule type" value="Genomic_DNA"/>
</dbReference>
<gene>
    <name evidence="1" type="ORF">KZX47_10350</name>
</gene>
<evidence type="ECO:0000313" key="2">
    <source>
        <dbReference type="Proteomes" id="UP000724268"/>
    </source>
</evidence>
<protein>
    <submittedName>
        <fullName evidence="1">Uncharacterized protein</fullName>
    </submittedName>
</protein>
<organism evidence="1 2">
    <name type="scientific">Thermus brevis</name>
    <dbReference type="NCBI Taxonomy" id="2862456"/>
    <lineage>
        <taxon>Bacteria</taxon>
        <taxon>Thermotogati</taxon>
        <taxon>Deinococcota</taxon>
        <taxon>Deinococci</taxon>
        <taxon>Thermales</taxon>
        <taxon>Thermaceae</taxon>
        <taxon>Thermus</taxon>
    </lineage>
</organism>
<keyword evidence="2" id="KW-1185">Reference proteome</keyword>